<organism evidence="2 3">
    <name type="scientific">Quillaja saponaria</name>
    <name type="common">Soap bark tree</name>
    <dbReference type="NCBI Taxonomy" id="32244"/>
    <lineage>
        <taxon>Eukaryota</taxon>
        <taxon>Viridiplantae</taxon>
        <taxon>Streptophyta</taxon>
        <taxon>Embryophyta</taxon>
        <taxon>Tracheophyta</taxon>
        <taxon>Spermatophyta</taxon>
        <taxon>Magnoliopsida</taxon>
        <taxon>eudicotyledons</taxon>
        <taxon>Gunneridae</taxon>
        <taxon>Pentapetalae</taxon>
        <taxon>rosids</taxon>
        <taxon>fabids</taxon>
        <taxon>Fabales</taxon>
        <taxon>Quillajaceae</taxon>
        <taxon>Quillaja</taxon>
    </lineage>
</organism>
<dbReference type="PROSITE" id="PS50822">
    <property type="entry name" value="PIWI"/>
    <property type="match status" value="1"/>
</dbReference>
<protein>
    <submittedName>
        <fullName evidence="2">Argonaute family protein</fullName>
    </submittedName>
</protein>
<evidence type="ECO:0000259" key="1">
    <source>
        <dbReference type="PROSITE" id="PS50822"/>
    </source>
</evidence>
<comment type="caution">
    <text evidence="2">The sequence shown here is derived from an EMBL/GenBank/DDBJ whole genome shotgun (WGS) entry which is preliminary data.</text>
</comment>
<dbReference type="InterPro" id="IPR012337">
    <property type="entry name" value="RNaseH-like_sf"/>
</dbReference>
<reference evidence="2" key="1">
    <citation type="journal article" date="2023" name="Science">
        <title>Elucidation of the pathway for biosynthesis of saponin adjuvants from the soapbark tree.</title>
        <authorList>
            <person name="Reed J."/>
            <person name="Orme A."/>
            <person name="El-Demerdash A."/>
            <person name="Owen C."/>
            <person name="Martin L.B.B."/>
            <person name="Misra R.C."/>
            <person name="Kikuchi S."/>
            <person name="Rejzek M."/>
            <person name="Martin A.C."/>
            <person name="Harkess A."/>
            <person name="Leebens-Mack J."/>
            <person name="Louveau T."/>
            <person name="Stephenson M.J."/>
            <person name="Osbourn A."/>
        </authorList>
    </citation>
    <scope>NUCLEOTIDE SEQUENCE</scope>
    <source>
        <strain evidence="2">S10</strain>
    </source>
</reference>
<dbReference type="EMBL" id="JARAOO010000003">
    <property type="protein sequence ID" value="KAJ7976492.1"/>
    <property type="molecule type" value="Genomic_DNA"/>
</dbReference>
<dbReference type="Proteomes" id="UP001163823">
    <property type="component" value="Chromosome 3"/>
</dbReference>
<dbReference type="GO" id="GO:0003676">
    <property type="term" value="F:nucleic acid binding"/>
    <property type="evidence" value="ECO:0007669"/>
    <property type="project" value="InterPro"/>
</dbReference>
<name>A0AAD7VI00_QUISA</name>
<dbReference type="InterPro" id="IPR036397">
    <property type="entry name" value="RNaseH_sf"/>
</dbReference>
<gene>
    <name evidence="2" type="ORF">O6P43_006269</name>
</gene>
<dbReference type="AlphaFoldDB" id="A0AAD7VI00"/>
<sequence length="162" mass="18164">MACKYLDESWSPKFIVITAVKRHHTRFFQLKSPDNVPPGTVIDNEVCHPRHNDFYKCAHAAPIGTLRPVHYHVLLDEIGFPVYELQELVHSLSYVYQRGHSAISDVAPVRYARLLAAQMLEVISSDEMPKASRDGGSASSGWSPLQGLPKLHGNVCNSMFFC</sequence>
<dbReference type="SMART" id="SM00950">
    <property type="entry name" value="Piwi"/>
    <property type="match status" value="1"/>
</dbReference>
<feature type="domain" description="Piwi" evidence="1">
    <location>
        <begin position="1"/>
        <end position="124"/>
    </location>
</feature>
<evidence type="ECO:0000313" key="3">
    <source>
        <dbReference type="Proteomes" id="UP001163823"/>
    </source>
</evidence>
<dbReference type="SUPFAM" id="SSF53098">
    <property type="entry name" value="Ribonuclease H-like"/>
    <property type="match status" value="1"/>
</dbReference>
<keyword evidence="3" id="KW-1185">Reference proteome</keyword>
<accession>A0AAD7VI00</accession>
<dbReference type="Pfam" id="PF02171">
    <property type="entry name" value="Piwi"/>
    <property type="match status" value="1"/>
</dbReference>
<dbReference type="InterPro" id="IPR003165">
    <property type="entry name" value="Piwi"/>
</dbReference>
<dbReference type="Gene3D" id="3.30.420.10">
    <property type="entry name" value="Ribonuclease H-like superfamily/Ribonuclease H"/>
    <property type="match status" value="1"/>
</dbReference>
<evidence type="ECO:0000313" key="2">
    <source>
        <dbReference type="EMBL" id="KAJ7976492.1"/>
    </source>
</evidence>
<proteinExistence type="predicted"/>
<dbReference type="KEGG" id="qsa:O6P43_006269"/>
<dbReference type="PANTHER" id="PTHR22891">
    <property type="entry name" value="EUKARYOTIC TRANSLATION INITIATION FACTOR 2C"/>
    <property type="match status" value="1"/>
</dbReference>